<protein>
    <submittedName>
        <fullName evidence="3">Uncharacterized protein</fullName>
    </submittedName>
</protein>
<dbReference type="OrthoDB" id="159395at2759"/>
<proteinExistence type="predicted"/>
<keyword evidence="2" id="KW-0443">Lipid metabolism</keyword>
<evidence type="ECO:0000313" key="3">
    <source>
        <dbReference type="EMBL" id="JAT82714.1"/>
    </source>
</evidence>
<dbReference type="InterPro" id="IPR039034">
    <property type="entry name" value="INPP4"/>
</dbReference>
<accession>A0A1E1W6Y6</accession>
<organism evidence="3">
    <name type="scientific">Pectinophora gossypiella</name>
    <name type="common">Cotton pink bollworm</name>
    <name type="synonym">Depressaria gossypiella</name>
    <dbReference type="NCBI Taxonomy" id="13191"/>
    <lineage>
        <taxon>Eukaryota</taxon>
        <taxon>Metazoa</taxon>
        <taxon>Ecdysozoa</taxon>
        <taxon>Arthropoda</taxon>
        <taxon>Hexapoda</taxon>
        <taxon>Insecta</taxon>
        <taxon>Pterygota</taxon>
        <taxon>Neoptera</taxon>
        <taxon>Endopterygota</taxon>
        <taxon>Lepidoptera</taxon>
        <taxon>Glossata</taxon>
        <taxon>Ditrysia</taxon>
        <taxon>Gelechioidea</taxon>
        <taxon>Gelechiidae</taxon>
        <taxon>Apatetrinae</taxon>
        <taxon>Pectinophora</taxon>
    </lineage>
</organism>
<gene>
    <name evidence="3" type="ORF">g.2630</name>
</gene>
<feature type="non-terminal residue" evidence="3">
    <location>
        <position position="102"/>
    </location>
</feature>
<name>A0A1E1W6Y6_PECGO</name>
<dbReference type="GO" id="GO:0005737">
    <property type="term" value="C:cytoplasm"/>
    <property type="evidence" value="ECO:0007669"/>
    <property type="project" value="TreeGrafter"/>
</dbReference>
<reference evidence="3" key="1">
    <citation type="submission" date="2015-09" db="EMBL/GenBank/DDBJ databases">
        <title>De novo assembly of Pectinophora gossypiella (Pink Bollworm) gut transcriptome.</title>
        <authorList>
            <person name="Tassone E.E."/>
        </authorList>
    </citation>
    <scope>NUCLEOTIDE SEQUENCE</scope>
</reference>
<dbReference type="AlphaFoldDB" id="A0A1E1W6Y6"/>
<dbReference type="PANTHER" id="PTHR12187:SF11">
    <property type="entry name" value="PHOSPHATIDYLINOSITOL-3,4-BISPHOSPHATE 4-PHOSPHATASE"/>
    <property type="match status" value="1"/>
</dbReference>
<dbReference type="EMBL" id="GDQN01008340">
    <property type="protein sequence ID" value="JAT82714.1"/>
    <property type="molecule type" value="Transcribed_RNA"/>
</dbReference>
<keyword evidence="1" id="KW-0378">Hydrolase</keyword>
<feature type="non-terminal residue" evidence="3">
    <location>
        <position position="1"/>
    </location>
</feature>
<evidence type="ECO:0000256" key="2">
    <source>
        <dbReference type="ARBA" id="ARBA00023098"/>
    </source>
</evidence>
<dbReference type="GO" id="GO:0016316">
    <property type="term" value="F:phosphatidylinositol-3,4-bisphosphate 4-phosphatase activity"/>
    <property type="evidence" value="ECO:0007669"/>
    <property type="project" value="InterPro"/>
</dbReference>
<dbReference type="PANTHER" id="PTHR12187">
    <property type="entry name" value="AGAP000124-PA"/>
    <property type="match status" value="1"/>
</dbReference>
<sequence>SQALTTVSAGLVCWFNSMPPDIVVKVLSTGAGPLCGFEGLLSLYASEDSMWGDMSVAVEDLHSVVFVLTKAAHNNTTPRVTGARGAITVYIPVSEVLFSHFG</sequence>
<evidence type="ECO:0000256" key="1">
    <source>
        <dbReference type="ARBA" id="ARBA00022801"/>
    </source>
</evidence>